<protein>
    <submittedName>
        <fullName evidence="2">Uncharacterized protein</fullName>
    </submittedName>
</protein>
<organism evidence="2 3">
    <name type="scientific">Microbacterium oleivorans</name>
    <dbReference type="NCBI Taxonomy" id="273677"/>
    <lineage>
        <taxon>Bacteria</taxon>
        <taxon>Bacillati</taxon>
        <taxon>Actinomycetota</taxon>
        <taxon>Actinomycetes</taxon>
        <taxon>Micrococcales</taxon>
        <taxon>Microbacteriaceae</taxon>
        <taxon>Microbacterium</taxon>
    </lineage>
</organism>
<proteinExistence type="predicted"/>
<dbReference type="EMBL" id="SMZX01000001">
    <property type="protein sequence ID" value="TDL46024.1"/>
    <property type="molecule type" value="Genomic_DNA"/>
</dbReference>
<dbReference type="RefSeq" id="WP_133399083.1">
    <property type="nucleotide sequence ID" value="NZ_SMZX01000001.1"/>
</dbReference>
<feature type="region of interest" description="Disordered" evidence="1">
    <location>
        <begin position="72"/>
        <end position="140"/>
    </location>
</feature>
<name>A0A4R5YKQ0_9MICO</name>
<sequence>MNTTSNDTLGYRLKLVHRLVARELHEQAAQAGTEARRDDIVAAVQARVSAAVPEDDYDTLLRSLDAIARELGWDDSQPMPPRPGRGHRRGFDPRHGFGPHRGDGFGPHRGHGFGHHDRHGDHGRDCGHRHGHSERRGFAQHPAVAEAFERGFTRGYEQAQRD</sequence>
<dbReference type="Proteomes" id="UP000295633">
    <property type="component" value="Unassembled WGS sequence"/>
</dbReference>
<evidence type="ECO:0000313" key="3">
    <source>
        <dbReference type="Proteomes" id="UP000295633"/>
    </source>
</evidence>
<comment type="caution">
    <text evidence="2">The sequence shown here is derived from an EMBL/GenBank/DDBJ whole genome shotgun (WGS) entry which is preliminary data.</text>
</comment>
<evidence type="ECO:0000256" key="1">
    <source>
        <dbReference type="SAM" id="MobiDB-lite"/>
    </source>
</evidence>
<gene>
    <name evidence="2" type="ORF">E2R54_06230</name>
</gene>
<feature type="compositionally biased region" description="Basic and acidic residues" evidence="1">
    <location>
        <begin position="114"/>
        <end position="128"/>
    </location>
</feature>
<feature type="compositionally biased region" description="Basic and acidic residues" evidence="1">
    <location>
        <begin position="89"/>
        <end position="103"/>
    </location>
</feature>
<accession>A0A4R5YKQ0</accession>
<reference evidence="2 3" key="1">
    <citation type="submission" date="2019-03" db="EMBL/GenBank/DDBJ databases">
        <title>Genome Sequencing and Assembly of Various Microbes Isolated from Partially Reclaimed Soil and Acid Mine Drainage (AMD) Site.</title>
        <authorList>
            <person name="Steinbock B."/>
            <person name="Bechtold R."/>
            <person name="Sevigny J.L."/>
            <person name="Thomas D."/>
            <person name="Cuthill L.R."/>
            <person name="Aveiro Johannsen E.J."/>
            <person name="Thomas K."/>
            <person name="Ghosh A."/>
        </authorList>
    </citation>
    <scope>NUCLEOTIDE SEQUENCE [LARGE SCALE GENOMIC DNA]</scope>
    <source>
        <strain evidence="2 3">F-B2</strain>
    </source>
</reference>
<evidence type="ECO:0000313" key="2">
    <source>
        <dbReference type="EMBL" id="TDL46024.1"/>
    </source>
</evidence>
<dbReference type="AlphaFoldDB" id="A0A4R5YKQ0"/>